<proteinExistence type="predicted"/>
<protein>
    <submittedName>
        <fullName evidence="2">Chloramphenicol acetyltransferase-like domain-containing protein</fullName>
    </submittedName>
</protein>
<feature type="region of interest" description="Disordered" evidence="1">
    <location>
        <begin position="1"/>
        <end position="28"/>
    </location>
</feature>
<evidence type="ECO:0000313" key="2">
    <source>
        <dbReference type="EMBL" id="GFD17061.1"/>
    </source>
</evidence>
<reference evidence="2" key="1">
    <citation type="journal article" date="2019" name="Sci. Rep.">
        <title>Draft genome of Tanacetum cinerariifolium, the natural source of mosquito coil.</title>
        <authorList>
            <person name="Yamashiro T."/>
            <person name="Shiraishi A."/>
            <person name="Satake H."/>
            <person name="Nakayama K."/>
        </authorList>
    </citation>
    <scope>NUCLEOTIDE SEQUENCE</scope>
</reference>
<dbReference type="EMBL" id="BKCJ011297529">
    <property type="protein sequence ID" value="GFD17061.1"/>
    <property type="molecule type" value="Genomic_DNA"/>
</dbReference>
<accession>A0A699U4N9</accession>
<feature type="compositionally biased region" description="Basic and acidic residues" evidence="1">
    <location>
        <begin position="12"/>
        <end position="28"/>
    </location>
</feature>
<sequence length="110" mass="12812">MKGKGKGQRGRGSGERGRGRAKEAGEGVREAEVGVLHLFQEEMTEDEIRKNLEHNYMEELLLQEEQKLQAYETKQDEFDQVALRLTLEEEAMYKRMDEERLKELLGIQKS</sequence>
<dbReference type="GO" id="GO:0016740">
    <property type="term" value="F:transferase activity"/>
    <property type="evidence" value="ECO:0007669"/>
    <property type="project" value="UniProtKB-KW"/>
</dbReference>
<keyword evidence="2" id="KW-0808">Transferase</keyword>
<gene>
    <name evidence="2" type="ORF">Tci_889030</name>
</gene>
<evidence type="ECO:0000256" key="1">
    <source>
        <dbReference type="SAM" id="MobiDB-lite"/>
    </source>
</evidence>
<name>A0A699U4N9_TANCI</name>
<organism evidence="2">
    <name type="scientific">Tanacetum cinerariifolium</name>
    <name type="common">Dalmatian daisy</name>
    <name type="synonym">Chrysanthemum cinerariifolium</name>
    <dbReference type="NCBI Taxonomy" id="118510"/>
    <lineage>
        <taxon>Eukaryota</taxon>
        <taxon>Viridiplantae</taxon>
        <taxon>Streptophyta</taxon>
        <taxon>Embryophyta</taxon>
        <taxon>Tracheophyta</taxon>
        <taxon>Spermatophyta</taxon>
        <taxon>Magnoliopsida</taxon>
        <taxon>eudicotyledons</taxon>
        <taxon>Gunneridae</taxon>
        <taxon>Pentapetalae</taxon>
        <taxon>asterids</taxon>
        <taxon>campanulids</taxon>
        <taxon>Asterales</taxon>
        <taxon>Asteraceae</taxon>
        <taxon>Asteroideae</taxon>
        <taxon>Anthemideae</taxon>
        <taxon>Anthemidinae</taxon>
        <taxon>Tanacetum</taxon>
    </lineage>
</organism>
<dbReference type="AlphaFoldDB" id="A0A699U4N9"/>
<comment type="caution">
    <text evidence="2">The sequence shown here is derived from an EMBL/GenBank/DDBJ whole genome shotgun (WGS) entry which is preliminary data.</text>
</comment>